<dbReference type="EMBL" id="CAJNAS010000006">
    <property type="protein sequence ID" value="CAE6888539.1"/>
    <property type="molecule type" value="Genomic_DNA"/>
</dbReference>
<gene>
    <name evidence="2" type="ORF">R70211_02564</name>
</gene>
<proteinExistence type="predicted"/>
<keyword evidence="3" id="KW-1185">Reference proteome</keyword>
<keyword evidence="1" id="KW-0472">Membrane</keyword>
<feature type="transmembrane region" description="Helical" evidence="1">
    <location>
        <begin position="6"/>
        <end position="23"/>
    </location>
</feature>
<evidence type="ECO:0000313" key="2">
    <source>
        <dbReference type="EMBL" id="CAE6888539.1"/>
    </source>
</evidence>
<accession>A0A9N8QX83</accession>
<keyword evidence="1" id="KW-1133">Transmembrane helix</keyword>
<sequence length="52" mass="6227">MGESISGMLLGVVVLIMAAILVAEHYRREHHRNQQLRWLDTHPMRDWLHRRP</sequence>
<dbReference type="AlphaFoldDB" id="A0A9N8QX83"/>
<organism evidence="2 3">
    <name type="scientific">Paraburkholderia domus</name>
    <dbReference type="NCBI Taxonomy" id="2793075"/>
    <lineage>
        <taxon>Bacteria</taxon>
        <taxon>Pseudomonadati</taxon>
        <taxon>Pseudomonadota</taxon>
        <taxon>Betaproteobacteria</taxon>
        <taxon>Burkholderiales</taxon>
        <taxon>Burkholderiaceae</taxon>
        <taxon>Paraburkholderia</taxon>
    </lineage>
</organism>
<protein>
    <submittedName>
        <fullName evidence="2">Uncharacterized protein</fullName>
    </submittedName>
</protein>
<name>A0A9N8QX83_9BURK</name>
<comment type="caution">
    <text evidence="2">The sequence shown here is derived from an EMBL/GenBank/DDBJ whole genome shotgun (WGS) entry which is preliminary data.</text>
</comment>
<evidence type="ECO:0000256" key="1">
    <source>
        <dbReference type="SAM" id="Phobius"/>
    </source>
</evidence>
<evidence type="ECO:0000313" key="3">
    <source>
        <dbReference type="Proteomes" id="UP000675121"/>
    </source>
</evidence>
<reference evidence="2" key="1">
    <citation type="submission" date="2021-02" db="EMBL/GenBank/DDBJ databases">
        <authorList>
            <person name="Vanwijnsberghe S."/>
        </authorList>
    </citation>
    <scope>NUCLEOTIDE SEQUENCE</scope>
    <source>
        <strain evidence="2">R-70211</strain>
    </source>
</reference>
<keyword evidence="1" id="KW-0812">Transmembrane</keyword>
<dbReference type="Proteomes" id="UP000675121">
    <property type="component" value="Unassembled WGS sequence"/>
</dbReference>